<accession>A0A160NV90</accession>
<keyword evidence="2" id="KW-1185">Reference proteome</keyword>
<evidence type="ECO:0000313" key="2">
    <source>
        <dbReference type="Proteomes" id="UP000217676"/>
    </source>
</evidence>
<name>A0A160NV90_STRLU</name>
<dbReference type="Proteomes" id="UP000217676">
    <property type="component" value="Chromosome"/>
</dbReference>
<organism evidence="1 2">
    <name type="scientific">Streptomyces laurentii</name>
    <dbReference type="NCBI Taxonomy" id="39478"/>
    <lineage>
        <taxon>Bacteria</taxon>
        <taxon>Bacillati</taxon>
        <taxon>Actinomycetota</taxon>
        <taxon>Actinomycetes</taxon>
        <taxon>Kitasatosporales</taxon>
        <taxon>Streptomycetaceae</taxon>
        <taxon>Streptomyces</taxon>
    </lineage>
</organism>
<dbReference type="EMBL" id="AP017424">
    <property type="protein sequence ID" value="BAU82529.1"/>
    <property type="molecule type" value="Genomic_DNA"/>
</dbReference>
<dbReference type="KEGG" id="slau:SLA_1591"/>
<protein>
    <submittedName>
        <fullName evidence="1">Glycoside hydrolase family 2</fullName>
    </submittedName>
</protein>
<reference evidence="1 2" key="1">
    <citation type="journal article" date="2016" name="Genome Announc.">
        <title>Complete Genome Sequence of Thiostrepton-Producing Streptomyces laurentii ATCC 31255.</title>
        <authorList>
            <person name="Doi K."/>
            <person name="Fujino Y."/>
            <person name="Nagayoshi Y."/>
            <person name="Ohshima T."/>
            <person name="Ogata S."/>
        </authorList>
    </citation>
    <scope>NUCLEOTIDE SEQUENCE [LARGE SCALE GENOMIC DNA]</scope>
    <source>
        <strain evidence="1 2">ATCC 31255</strain>
    </source>
</reference>
<gene>
    <name evidence="1" type="ORF">SLA_1591</name>
</gene>
<dbReference type="GO" id="GO:0016787">
    <property type="term" value="F:hydrolase activity"/>
    <property type="evidence" value="ECO:0007669"/>
    <property type="project" value="UniProtKB-KW"/>
</dbReference>
<keyword evidence="1" id="KW-0378">Hydrolase</keyword>
<proteinExistence type="predicted"/>
<dbReference type="AlphaFoldDB" id="A0A160NV90"/>
<evidence type="ECO:0000313" key="1">
    <source>
        <dbReference type="EMBL" id="BAU82529.1"/>
    </source>
</evidence>
<sequence>MRGDDLGPLLFGDLGEVETEDVGLDAEGHHGDLRCQPERDLGGRVQCDGQPDVTGLLLAAAVVEQEAAGRLGAVDLEALVLGGVRRGEAEVVEEAADVGELGVDLESARGPACLQRTPELTSSPS</sequence>